<accession>A0A087UA81</accession>
<proteinExistence type="predicted"/>
<reference evidence="1 2" key="1">
    <citation type="submission" date="2013-11" db="EMBL/GenBank/DDBJ databases">
        <title>Genome sequencing of Stegodyphus mimosarum.</title>
        <authorList>
            <person name="Bechsgaard J."/>
        </authorList>
    </citation>
    <scope>NUCLEOTIDE SEQUENCE [LARGE SCALE GENOMIC DNA]</scope>
</reference>
<evidence type="ECO:0008006" key="3">
    <source>
        <dbReference type="Google" id="ProtNLM"/>
    </source>
</evidence>
<dbReference type="EMBL" id="KK118955">
    <property type="protein sequence ID" value="KFM74270.1"/>
    <property type="molecule type" value="Genomic_DNA"/>
</dbReference>
<evidence type="ECO:0000313" key="1">
    <source>
        <dbReference type="EMBL" id="KFM74270.1"/>
    </source>
</evidence>
<organism evidence="1 2">
    <name type="scientific">Stegodyphus mimosarum</name>
    <name type="common">African social velvet spider</name>
    <dbReference type="NCBI Taxonomy" id="407821"/>
    <lineage>
        <taxon>Eukaryota</taxon>
        <taxon>Metazoa</taxon>
        <taxon>Ecdysozoa</taxon>
        <taxon>Arthropoda</taxon>
        <taxon>Chelicerata</taxon>
        <taxon>Arachnida</taxon>
        <taxon>Araneae</taxon>
        <taxon>Araneomorphae</taxon>
        <taxon>Entelegynae</taxon>
        <taxon>Eresoidea</taxon>
        <taxon>Eresidae</taxon>
        <taxon>Stegodyphus</taxon>
    </lineage>
</organism>
<dbReference type="AlphaFoldDB" id="A0A087UA81"/>
<dbReference type="Proteomes" id="UP000054359">
    <property type="component" value="Unassembled WGS sequence"/>
</dbReference>
<evidence type="ECO:0000313" key="2">
    <source>
        <dbReference type="Proteomes" id="UP000054359"/>
    </source>
</evidence>
<gene>
    <name evidence="1" type="ORF">X975_04206</name>
</gene>
<sequence length="106" mass="12147">MGDILDIVLIKNLPNVPQLEVIKELSSDHLPINFEFYAFYSPLPKACTKINCTHFTERLNNVPSRATFERISDTENEISKLNFRIQNAIETDVENAGKSHITQTRK</sequence>
<keyword evidence="2" id="KW-1185">Reference proteome</keyword>
<protein>
    <recommendedName>
        <fullName evidence="3">Endonuclease/exonuclease/phosphatase domain-containing protein</fullName>
    </recommendedName>
</protein>
<name>A0A087UA81_STEMI</name>
<feature type="non-terminal residue" evidence="1">
    <location>
        <position position="106"/>
    </location>
</feature>